<dbReference type="GO" id="GO:0046872">
    <property type="term" value="F:metal ion binding"/>
    <property type="evidence" value="ECO:0007669"/>
    <property type="project" value="UniProtKB-KW"/>
</dbReference>
<dbReference type="EMBL" id="FUYG01000010">
    <property type="protein sequence ID" value="SKB01420.1"/>
    <property type="molecule type" value="Genomic_DNA"/>
</dbReference>
<dbReference type="Proteomes" id="UP000189735">
    <property type="component" value="Unassembled WGS sequence"/>
</dbReference>
<dbReference type="AlphaFoldDB" id="A0A1T4YIC3"/>
<keyword evidence="9" id="KW-0479">Metal-binding</keyword>
<feature type="domain" description="Aminoglycoside phosphotransferase" evidence="10">
    <location>
        <begin position="38"/>
        <end position="243"/>
    </location>
</feature>
<dbReference type="PIRSF" id="PIRSF000706">
    <property type="entry name" value="Kanamycin_kin"/>
    <property type="match status" value="1"/>
</dbReference>
<evidence type="ECO:0000256" key="5">
    <source>
        <dbReference type="ARBA" id="ARBA00022840"/>
    </source>
</evidence>
<dbReference type="InterPro" id="IPR002575">
    <property type="entry name" value="Aminoglycoside_PTrfase"/>
</dbReference>
<organism evidence="11 12">
    <name type="scientific">Agreia bicolorata</name>
    <dbReference type="NCBI Taxonomy" id="110935"/>
    <lineage>
        <taxon>Bacteria</taxon>
        <taxon>Bacillati</taxon>
        <taxon>Actinomycetota</taxon>
        <taxon>Actinomycetes</taxon>
        <taxon>Micrococcales</taxon>
        <taxon>Microbacteriaceae</taxon>
        <taxon>Agreia</taxon>
    </lineage>
</organism>
<evidence type="ECO:0000313" key="12">
    <source>
        <dbReference type="Proteomes" id="UP000189735"/>
    </source>
</evidence>
<dbReference type="InterPro" id="IPR024165">
    <property type="entry name" value="Kan/Strep_kinase"/>
</dbReference>
<dbReference type="GO" id="GO:0016773">
    <property type="term" value="F:phosphotransferase activity, alcohol group as acceptor"/>
    <property type="evidence" value="ECO:0007669"/>
    <property type="project" value="InterPro"/>
</dbReference>
<proteinExistence type="inferred from homology"/>
<evidence type="ECO:0000313" key="11">
    <source>
        <dbReference type="EMBL" id="SKB01420.1"/>
    </source>
</evidence>
<dbReference type="Pfam" id="PF01636">
    <property type="entry name" value="APH"/>
    <property type="match status" value="1"/>
</dbReference>
<comment type="similarity">
    <text evidence="1 7">Belongs to the aminoglycoside phosphotransferase family.</text>
</comment>
<name>A0A1T4YIC3_9MICO</name>
<keyword evidence="2 7" id="KW-0808">Transferase</keyword>
<dbReference type="SUPFAM" id="SSF56112">
    <property type="entry name" value="Protein kinase-like (PK-like)"/>
    <property type="match status" value="1"/>
</dbReference>
<dbReference type="RefSeq" id="WP_078715257.1">
    <property type="nucleotide sequence ID" value="NZ_FUYG01000010.1"/>
</dbReference>
<reference evidence="12" key="1">
    <citation type="submission" date="2017-02" db="EMBL/GenBank/DDBJ databases">
        <authorList>
            <person name="Varghese N."/>
            <person name="Submissions S."/>
        </authorList>
    </citation>
    <scope>NUCLEOTIDE SEQUENCE [LARGE SCALE GENOMIC DNA]</scope>
    <source>
        <strain evidence="12">VKM Ac-2052</strain>
    </source>
</reference>
<evidence type="ECO:0000256" key="9">
    <source>
        <dbReference type="PIRSR" id="PIRSR000706-2"/>
    </source>
</evidence>
<keyword evidence="9" id="KW-0460">Magnesium</keyword>
<accession>A0A1T4YIC3</accession>
<keyword evidence="6 7" id="KW-0046">Antibiotic resistance</keyword>
<dbReference type="CDD" id="cd05150">
    <property type="entry name" value="APH"/>
    <property type="match status" value="1"/>
</dbReference>
<dbReference type="GO" id="GO:0005524">
    <property type="term" value="F:ATP binding"/>
    <property type="evidence" value="ECO:0007669"/>
    <property type="project" value="UniProtKB-KW"/>
</dbReference>
<dbReference type="GO" id="GO:0016301">
    <property type="term" value="F:kinase activity"/>
    <property type="evidence" value="ECO:0007669"/>
    <property type="project" value="UniProtKB-KW"/>
</dbReference>
<feature type="binding site" evidence="9">
    <location>
        <position position="180"/>
    </location>
    <ligand>
        <name>Mg(2+)</name>
        <dbReference type="ChEBI" id="CHEBI:18420"/>
    </ligand>
</feature>
<dbReference type="InterPro" id="IPR011009">
    <property type="entry name" value="Kinase-like_dom_sf"/>
</dbReference>
<feature type="binding site" evidence="9">
    <location>
        <position position="194"/>
    </location>
    <ligand>
        <name>Mg(2+)</name>
        <dbReference type="ChEBI" id="CHEBI:18420"/>
    </ligand>
</feature>
<dbReference type="Gene3D" id="3.90.1200.10">
    <property type="match status" value="1"/>
</dbReference>
<evidence type="ECO:0000256" key="8">
    <source>
        <dbReference type="PIRSR" id="PIRSR000706-1"/>
    </source>
</evidence>
<evidence type="ECO:0000259" key="10">
    <source>
        <dbReference type="Pfam" id="PF01636"/>
    </source>
</evidence>
<dbReference type="PANTHER" id="PTHR21310">
    <property type="entry name" value="AMINOGLYCOSIDE PHOSPHOTRANSFERASE-RELATED-RELATED"/>
    <property type="match status" value="1"/>
</dbReference>
<evidence type="ECO:0000256" key="2">
    <source>
        <dbReference type="ARBA" id="ARBA00022679"/>
    </source>
</evidence>
<dbReference type="InterPro" id="IPR051678">
    <property type="entry name" value="AGP_Transferase"/>
</dbReference>
<feature type="active site" description="Proton acceptor" evidence="8">
    <location>
        <position position="175"/>
    </location>
</feature>
<keyword evidence="3 7" id="KW-0547">Nucleotide-binding</keyword>
<evidence type="ECO:0000256" key="7">
    <source>
        <dbReference type="PIRNR" id="PIRNR000706"/>
    </source>
</evidence>
<keyword evidence="4 7" id="KW-0418">Kinase</keyword>
<sequence>MVIAAKPDGPVEVPSVVAELSGGDTPVPVWRNTLGGLTFRLGEGGGARFIKWMPRGEPSFEHEVARLRWAAPFIEVPRVLASGSGDDGSWMLTAGIPGHSAVDARFTSDDRAARVAARAIGAGLRRMHDALPVDSCPYSWSISQRIARAQAEGLAVGGALEAPPSIDRLVVCHGDACAPNTLLDDDGSFVGHVDLGSLGVADRWADLAVATWSLEWNYAEGELLESELLDAYGVARDAPRMRYYRALWAAT</sequence>
<evidence type="ECO:0000256" key="3">
    <source>
        <dbReference type="ARBA" id="ARBA00022741"/>
    </source>
</evidence>
<keyword evidence="5 7" id="KW-0067">ATP-binding</keyword>
<protein>
    <submittedName>
        <fullName evidence="11">Kanamycin kinase</fullName>
    </submittedName>
</protein>
<dbReference type="PANTHER" id="PTHR21310:SF41">
    <property type="entry name" value="3'-PHOSPHOTRANSFERASE, PUTATIVE-RELATED"/>
    <property type="match status" value="1"/>
</dbReference>
<evidence type="ECO:0000256" key="4">
    <source>
        <dbReference type="ARBA" id="ARBA00022777"/>
    </source>
</evidence>
<evidence type="ECO:0000256" key="6">
    <source>
        <dbReference type="ARBA" id="ARBA00023251"/>
    </source>
</evidence>
<evidence type="ECO:0000256" key="1">
    <source>
        <dbReference type="ARBA" id="ARBA00006219"/>
    </source>
</evidence>
<gene>
    <name evidence="11" type="ORF">SAMN06295879_3241</name>
</gene>
<dbReference type="GO" id="GO:0046677">
    <property type="term" value="P:response to antibiotic"/>
    <property type="evidence" value="ECO:0007669"/>
    <property type="project" value="UniProtKB-KW"/>
</dbReference>
<dbReference type="Gene3D" id="3.30.200.20">
    <property type="entry name" value="Phosphorylase Kinase, domain 1"/>
    <property type="match status" value="1"/>
</dbReference>